<sequence>MTLPKPSIVHPAGAVTQSPLRLYSKRVMLRPLIAQDFEAFSEVRIRNSSWLTKWEPLVPRNTTDPAHSREAFANRCTVRDRDRQLGSSYTFGMFVNGSLAGEVNLNNVVRGALQCATIGYWIDEARAGNSYTSEAVVLISKFAFEQLKLHRVEICIIPRNTNSRRVMEKIGVREEGLAERFLEINGVWEDHVRYGFTHEEWLERKDELSANWLER</sequence>
<evidence type="ECO:0000256" key="3">
    <source>
        <dbReference type="ARBA" id="ARBA00038502"/>
    </source>
</evidence>
<reference evidence="5" key="1">
    <citation type="submission" date="2020-05" db="EMBL/GenBank/DDBJ databases">
        <authorList>
            <person name="Chiriac C."/>
            <person name="Salcher M."/>
            <person name="Ghai R."/>
            <person name="Kavagutti S V."/>
        </authorList>
    </citation>
    <scope>NUCLEOTIDE SEQUENCE</scope>
</reference>
<dbReference type="InterPro" id="IPR051531">
    <property type="entry name" value="N-acetyltransferase"/>
</dbReference>
<organism evidence="5">
    <name type="scientific">freshwater metagenome</name>
    <dbReference type="NCBI Taxonomy" id="449393"/>
    <lineage>
        <taxon>unclassified sequences</taxon>
        <taxon>metagenomes</taxon>
        <taxon>ecological metagenomes</taxon>
    </lineage>
</organism>
<name>A0A6J6VKX8_9ZZZZ</name>
<dbReference type="InterPro" id="IPR016181">
    <property type="entry name" value="Acyl_CoA_acyltransferase"/>
</dbReference>
<dbReference type="PANTHER" id="PTHR43792:SF8">
    <property type="entry name" value="[RIBOSOMAL PROTEIN US5]-ALANINE N-ACETYLTRANSFERASE"/>
    <property type="match status" value="1"/>
</dbReference>
<protein>
    <submittedName>
        <fullName evidence="5">Unannotated protein</fullName>
    </submittedName>
</protein>
<dbReference type="Gene3D" id="3.40.630.30">
    <property type="match status" value="1"/>
</dbReference>
<evidence type="ECO:0000259" key="4">
    <source>
        <dbReference type="PROSITE" id="PS51186"/>
    </source>
</evidence>
<evidence type="ECO:0000313" key="5">
    <source>
        <dbReference type="EMBL" id="CAB4771448.1"/>
    </source>
</evidence>
<keyword evidence="1" id="KW-0808">Transferase</keyword>
<dbReference type="PANTHER" id="PTHR43792">
    <property type="entry name" value="GNAT FAMILY, PUTATIVE (AFU_ORTHOLOGUE AFUA_3G00765)-RELATED-RELATED"/>
    <property type="match status" value="1"/>
</dbReference>
<dbReference type="AlphaFoldDB" id="A0A6J6VKX8"/>
<dbReference type="GO" id="GO:0008999">
    <property type="term" value="F:protein-N-terminal-alanine acetyltransferase activity"/>
    <property type="evidence" value="ECO:0007669"/>
    <property type="project" value="TreeGrafter"/>
</dbReference>
<dbReference type="Pfam" id="PF13302">
    <property type="entry name" value="Acetyltransf_3"/>
    <property type="match status" value="1"/>
</dbReference>
<gene>
    <name evidence="5" type="ORF">UFOPK2872_01178</name>
</gene>
<accession>A0A6J6VKX8</accession>
<dbReference type="EMBL" id="CAEZZM010000178">
    <property type="protein sequence ID" value="CAB4771448.1"/>
    <property type="molecule type" value="Genomic_DNA"/>
</dbReference>
<dbReference type="SUPFAM" id="SSF55729">
    <property type="entry name" value="Acyl-CoA N-acyltransferases (Nat)"/>
    <property type="match status" value="1"/>
</dbReference>
<dbReference type="PROSITE" id="PS51186">
    <property type="entry name" value="GNAT"/>
    <property type="match status" value="1"/>
</dbReference>
<evidence type="ECO:0000256" key="2">
    <source>
        <dbReference type="ARBA" id="ARBA00023315"/>
    </source>
</evidence>
<dbReference type="GO" id="GO:0005737">
    <property type="term" value="C:cytoplasm"/>
    <property type="evidence" value="ECO:0007669"/>
    <property type="project" value="TreeGrafter"/>
</dbReference>
<feature type="domain" description="N-acetyltransferase" evidence="4">
    <location>
        <begin position="27"/>
        <end position="199"/>
    </location>
</feature>
<proteinExistence type="inferred from homology"/>
<comment type="similarity">
    <text evidence="3">Belongs to the acetyltransferase family. RimJ subfamily.</text>
</comment>
<evidence type="ECO:0000256" key="1">
    <source>
        <dbReference type="ARBA" id="ARBA00022679"/>
    </source>
</evidence>
<dbReference type="InterPro" id="IPR000182">
    <property type="entry name" value="GNAT_dom"/>
</dbReference>
<keyword evidence="2" id="KW-0012">Acyltransferase</keyword>